<dbReference type="GO" id="GO:0022857">
    <property type="term" value="F:transmembrane transporter activity"/>
    <property type="evidence" value="ECO:0007669"/>
    <property type="project" value="InterPro"/>
</dbReference>
<comment type="caution">
    <text evidence="11">The sequence shown here is derived from an EMBL/GenBank/DDBJ whole genome shotgun (WGS) entry which is preliminary data.</text>
</comment>
<dbReference type="RefSeq" id="WP_142897573.1">
    <property type="nucleotide sequence ID" value="NZ_ML660056.1"/>
</dbReference>
<reference evidence="11 12" key="1">
    <citation type="submission" date="2019-06" db="EMBL/GenBank/DDBJ databases">
        <title>Whole genome sequence for Rhodospirillaceae sp. R148.</title>
        <authorList>
            <person name="Wang G."/>
        </authorList>
    </citation>
    <scope>NUCLEOTIDE SEQUENCE [LARGE SCALE GENOMIC DNA]</scope>
    <source>
        <strain evidence="11 12">R148</strain>
    </source>
</reference>
<protein>
    <submittedName>
        <fullName evidence="11">Amino acid ABC transporter permease</fullName>
    </submittedName>
</protein>
<dbReference type="Pfam" id="PF00528">
    <property type="entry name" value="BPD_transp_1"/>
    <property type="match status" value="1"/>
</dbReference>
<gene>
    <name evidence="11" type="ORF">FKG95_17035</name>
</gene>
<evidence type="ECO:0000256" key="7">
    <source>
        <dbReference type="ARBA" id="ARBA00022989"/>
    </source>
</evidence>
<organism evidence="11 12">
    <name type="scientific">Denitrobaculum tricleocarpae</name>
    <dbReference type="NCBI Taxonomy" id="2591009"/>
    <lineage>
        <taxon>Bacteria</taxon>
        <taxon>Pseudomonadati</taxon>
        <taxon>Pseudomonadota</taxon>
        <taxon>Alphaproteobacteria</taxon>
        <taxon>Rhodospirillales</taxon>
        <taxon>Rhodospirillaceae</taxon>
        <taxon>Denitrobaculum</taxon>
    </lineage>
</organism>
<evidence type="ECO:0000256" key="8">
    <source>
        <dbReference type="ARBA" id="ARBA00023136"/>
    </source>
</evidence>
<feature type="transmembrane region" description="Helical" evidence="9">
    <location>
        <begin position="125"/>
        <end position="145"/>
    </location>
</feature>
<keyword evidence="12" id="KW-1185">Reference proteome</keyword>
<evidence type="ECO:0000256" key="3">
    <source>
        <dbReference type="ARBA" id="ARBA00022448"/>
    </source>
</evidence>
<dbReference type="Proteomes" id="UP000315252">
    <property type="component" value="Unassembled WGS sequence"/>
</dbReference>
<feature type="transmembrane region" description="Helical" evidence="9">
    <location>
        <begin position="362"/>
        <end position="384"/>
    </location>
</feature>
<comment type="similarity">
    <text evidence="2">Belongs to the binding-protein-dependent transport system permease family. HisMQ subfamily.</text>
</comment>
<dbReference type="GO" id="GO:0006865">
    <property type="term" value="P:amino acid transport"/>
    <property type="evidence" value="ECO:0007669"/>
    <property type="project" value="UniProtKB-KW"/>
</dbReference>
<keyword evidence="3 9" id="KW-0813">Transport</keyword>
<accession>A0A545TQ50</accession>
<proteinExistence type="inferred from homology"/>
<feature type="transmembrane region" description="Helical" evidence="9">
    <location>
        <begin position="261"/>
        <end position="280"/>
    </location>
</feature>
<dbReference type="InterPro" id="IPR010065">
    <property type="entry name" value="AA_ABC_transptr_permease_3TM"/>
</dbReference>
<dbReference type="SUPFAM" id="SSF161098">
    <property type="entry name" value="MetI-like"/>
    <property type="match status" value="2"/>
</dbReference>
<dbReference type="PROSITE" id="PS50928">
    <property type="entry name" value="ABC_TM1"/>
    <property type="match status" value="1"/>
</dbReference>
<dbReference type="Gene3D" id="1.10.3720.10">
    <property type="entry name" value="MetI-like"/>
    <property type="match status" value="1"/>
</dbReference>
<dbReference type="InterPro" id="IPR000515">
    <property type="entry name" value="MetI-like"/>
</dbReference>
<dbReference type="InterPro" id="IPR035906">
    <property type="entry name" value="MetI-like_sf"/>
</dbReference>
<evidence type="ECO:0000259" key="10">
    <source>
        <dbReference type="PROSITE" id="PS50928"/>
    </source>
</evidence>
<evidence type="ECO:0000256" key="6">
    <source>
        <dbReference type="ARBA" id="ARBA00022970"/>
    </source>
</evidence>
<feature type="domain" description="ABC transmembrane type-1" evidence="10">
    <location>
        <begin position="89"/>
        <end position="381"/>
    </location>
</feature>
<evidence type="ECO:0000256" key="4">
    <source>
        <dbReference type="ARBA" id="ARBA00022475"/>
    </source>
</evidence>
<evidence type="ECO:0000256" key="5">
    <source>
        <dbReference type="ARBA" id="ARBA00022692"/>
    </source>
</evidence>
<keyword evidence="4" id="KW-1003">Cell membrane</keyword>
<feature type="transmembrane region" description="Helical" evidence="9">
    <location>
        <begin position="21"/>
        <end position="41"/>
    </location>
</feature>
<dbReference type="InterPro" id="IPR043429">
    <property type="entry name" value="ArtM/GltK/GlnP/TcyL/YhdX-like"/>
</dbReference>
<dbReference type="NCBIfam" id="TIGR01726">
    <property type="entry name" value="HEQRo_perm_3TM"/>
    <property type="match status" value="1"/>
</dbReference>
<name>A0A545TQ50_9PROT</name>
<evidence type="ECO:0000313" key="12">
    <source>
        <dbReference type="Proteomes" id="UP000315252"/>
    </source>
</evidence>
<keyword evidence="8 9" id="KW-0472">Membrane</keyword>
<evidence type="ECO:0000313" key="11">
    <source>
        <dbReference type="EMBL" id="TQV79349.1"/>
    </source>
</evidence>
<dbReference type="GO" id="GO:0043190">
    <property type="term" value="C:ATP-binding cassette (ABC) transporter complex"/>
    <property type="evidence" value="ECO:0007669"/>
    <property type="project" value="InterPro"/>
</dbReference>
<comment type="subcellular location">
    <subcellularLocation>
        <location evidence="1">Cell inner membrane</location>
        <topology evidence="1">Multi-pass membrane protein</topology>
    </subcellularLocation>
    <subcellularLocation>
        <location evidence="9">Cell membrane</location>
        <topology evidence="9">Multi-pass membrane protein</topology>
    </subcellularLocation>
</comment>
<feature type="transmembrane region" description="Helical" evidence="9">
    <location>
        <begin position="181"/>
        <end position="202"/>
    </location>
</feature>
<evidence type="ECO:0000256" key="9">
    <source>
        <dbReference type="RuleBase" id="RU363032"/>
    </source>
</evidence>
<feature type="transmembrane region" description="Helical" evidence="9">
    <location>
        <begin position="214"/>
        <end position="241"/>
    </location>
</feature>
<dbReference type="PANTHER" id="PTHR30614:SF37">
    <property type="entry name" value="AMINO-ACID ABC TRANSPORTER PERMEASE PROTEIN YHDX-RELATED"/>
    <property type="match status" value="1"/>
</dbReference>
<evidence type="ECO:0000256" key="1">
    <source>
        <dbReference type="ARBA" id="ARBA00004429"/>
    </source>
</evidence>
<evidence type="ECO:0000256" key="2">
    <source>
        <dbReference type="ARBA" id="ARBA00010072"/>
    </source>
</evidence>
<keyword evidence="6" id="KW-0029">Amino-acid transport</keyword>
<keyword evidence="5 9" id="KW-0812">Transmembrane</keyword>
<keyword evidence="7 9" id="KW-1133">Transmembrane helix</keyword>
<dbReference type="PANTHER" id="PTHR30614">
    <property type="entry name" value="MEMBRANE COMPONENT OF AMINO ACID ABC TRANSPORTER"/>
    <property type="match status" value="1"/>
</dbReference>
<sequence length="393" mass="42886">MATQSIDGPNRGSLLSDQRTRAIIFQALAFFLVAVFFIYIGTNTARNLEALGISTGFGFLDSPAGYDVAMSLIPYTATDTHGRVFVVGLLNTLSVAVTGIIAATILGVILGVLRLSKNWLVSKLVYWYVEVVRNVPLLLQILFWYGVLLGLPRVRDAIPVFETMFLSNRGFYLPRPIPGDGIGLIVIAFFVAVIAVPIIARVARKRQEQTGQTFPVFSTSVALIIGLPALAAVVTGFPLTFDYPEKGGFNFKGGMVLRPEFVALWFSLSVYTAGFIAEIVRAGIQAVSHGQTEAAFSLGLKPNWTMRMIVLPQALRVIVPPLTSQYLNLTKNSSLAIAIGYPDLVSTFGGTSLNQTGQAIEIIMMTMLVYLSISLLISMLMNYYNKRIALVER</sequence>
<dbReference type="OrthoDB" id="9808531at2"/>
<dbReference type="AlphaFoldDB" id="A0A545TQ50"/>
<dbReference type="EMBL" id="VHSH01000005">
    <property type="protein sequence ID" value="TQV79349.1"/>
    <property type="molecule type" value="Genomic_DNA"/>
</dbReference>
<dbReference type="CDD" id="cd06261">
    <property type="entry name" value="TM_PBP2"/>
    <property type="match status" value="1"/>
</dbReference>
<feature type="transmembrane region" description="Helical" evidence="9">
    <location>
        <begin position="84"/>
        <end position="113"/>
    </location>
</feature>